<organism evidence="3 4">
    <name type="scientific">Cercophora samala</name>
    <dbReference type="NCBI Taxonomy" id="330535"/>
    <lineage>
        <taxon>Eukaryota</taxon>
        <taxon>Fungi</taxon>
        <taxon>Dikarya</taxon>
        <taxon>Ascomycota</taxon>
        <taxon>Pezizomycotina</taxon>
        <taxon>Sordariomycetes</taxon>
        <taxon>Sordariomycetidae</taxon>
        <taxon>Sordariales</taxon>
        <taxon>Lasiosphaeriaceae</taxon>
        <taxon>Cercophora</taxon>
    </lineage>
</organism>
<evidence type="ECO:0000313" key="3">
    <source>
        <dbReference type="EMBL" id="KAK0671604.1"/>
    </source>
</evidence>
<evidence type="ECO:0000259" key="2">
    <source>
        <dbReference type="Pfam" id="PF06985"/>
    </source>
</evidence>
<evidence type="ECO:0000256" key="1">
    <source>
        <dbReference type="SAM" id="MobiDB-lite"/>
    </source>
</evidence>
<dbReference type="InterPro" id="IPR052895">
    <property type="entry name" value="HetReg/Transcr_Mod"/>
</dbReference>
<dbReference type="Pfam" id="PF06985">
    <property type="entry name" value="HET"/>
    <property type="match status" value="1"/>
</dbReference>
<keyword evidence="4" id="KW-1185">Reference proteome</keyword>
<feature type="region of interest" description="Disordered" evidence="1">
    <location>
        <begin position="1"/>
        <end position="33"/>
    </location>
</feature>
<accession>A0AA39ZIC2</accession>
<dbReference type="InterPro" id="IPR010730">
    <property type="entry name" value="HET"/>
</dbReference>
<reference evidence="3" key="1">
    <citation type="submission" date="2023-06" db="EMBL/GenBank/DDBJ databases">
        <title>Genome-scale phylogeny and comparative genomics of the fungal order Sordariales.</title>
        <authorList>
            <consortium name="Lawrence Berkeley National Laboratory"/>
            <person name="Hensen N."/>
            <person name="Bonometti L."/>
            <person name="Westerberg I."/>
            <person name="Brannstrom I.O."/>
            <person name="Guillou S."/>
            <person name="Cros-Aarteil S."/>
            <person name="Calhoun S."/>
            <person name="Haridas S."/>
            <person name="Kuo A."/>
            <person name="Mondo S."/>
            <person name="Pangilinan J."/>
            <person name="Riley R."/>
            <person name="Labutti K."/>
            <person name="Andreopoulos B."/>
            <person name="Lipzen A."/>
            <person name="Chen C."/>
            <person name="Yanf M."/>
            <person name="Daum C."/>
            <person name="Ng V."/>
            <person name="Clum A."/>
            <person name="Steindorff A."/>
            <person name="Ohm R."/>
            <person name="Martin F."/>
            <person name="Silar P."/>
            <person name="Natvig D."/>
            <person name="Lalanne C."/>
            <person name="Gautier V."/>
            <person name="Ament-Velasquez S.L."/>
            <person name="Kruys A."/>
            <person name="Hutchinson M.I."/>
            <person name="Powell A.J."/>
            <person name="Barry K."/>
            <person name="Miller A.N."/>
            <person name="Grigoriev I.V."/>
            <person name="Debuchy R."/>
            <person name="Gladieux P."/>
            <person name="Thoren M.H."/>
            <person name="Johannesson H."/>
        </authorList>
    </citation>
    <scope>NUCLEOTIDE SEQUENCE</scope>
    <source>
        <strain evidence="3">CBS 307.81</strain>
    </source>
</reference>
<dbReference type="EMBL" id="JAULSY010000020">
    <property type="protein sequence ID" value="KAK0671604.1"/>
    <property type="molecule type" value="Genomic_DNA"/>
</dbReference>
<proteinExistence type="predicted"/>
<dbReference type="Pfam" id="PF26639">
    <property type="entry name" value="Het-6_barrel"/>
    <property type="match status" value="1"/>
</dbReference>
<evidence type="ECO:0000313" key="4">
    <source>
        <dbReference type="Proteomes" id="UP001174997"/>
    </source>
</evidence>
<sequence length="593" mass="65418">MNFDSNPSEETVPPDFVPQSPTDAYQYSPLPRGSENGDSIRLIRLLPGTWDSPIELELATATMEPGKIPYYEAVSYVWGNVDPDLAVSVSCEGYVMKIGRSAAMALRRFRFSDHTRLLWVDAICINQVDAAEKNDQVIKMDRIYQTASQVLVYLGEADHVSDIAMARISERRVVQPGEYDLHIILRFLSQRQWFSRVWVLQEVALADVALVICGAKCVPWACFPAWWARNAALLEGRFEPPPVLSYGPSVMKPLTLLQQLHDTRHSKATLPLDKVYALVGLLQPEDRLGVVVDYTQTTARLYASIAKSIVERTSSLRILSGKLEDSTSPRQEGLPSWVPDWSIATSISSLGLGNKYLEPYDAGGKPACGINIQLPTMSCSGITFDTVKQVATTLLQPGAEQTVDYQSLVTEWVDLAASTSSPLLQSHIASYLIDRFVSGLDNTYPPSVQYSRARSLWITAQGLSTPTIELTPEESEARLNCPGNAESLKFCFGRKLFVTARHGALGLGPIDVREGDVVAVLLGAPVPHILRRQASEENLSTNSYTLVGECFVDGIMAGEALNHLQDELKEMGHRCRTFAKSCSNSPLETFCID</sequence>
<gene>
    <name evidence="3" type="ORF">QBC41DRAFT_219091</name>
</gene>
<feature type="domain" description="Heterokaryon incompatibility" evidence="2">
    <location>
        <begin position="71"/>
        <end position="202"/>
    </location>
</feature>
<comment type="caution">
    <text evidence="3">The sequence shown here is derived from an EMBL/GenBank/DDBJ whole genome shotgun (WGS) entry which is preliminary data.</text>
</comment>
<dbReference type="Proteomes" id="UP001174997">
    <property type="component" value="Unassembled WGS sequence"/>
</dbReference>
<name>A0AA39ZIC2_9PEZI</name>
<dbReference type="AlphaFoldDB" id="A0AA39ZIC2"/>
<dbReference type="PANTHER" id="PTHR24148">
    <property type="entry name" value="ANKYRIN REPEAT DOMAIN-CONTAINING PROTEIN 39 HOMOLOG-RELATED"/>
    <property type="match status" value="1"/>
</dbReference>
<protein>
    <submittedName>
        <fullName evidence="3">Heterokaryon incompatibility protein-domain-containing protein</fullName>
    </submittedName>
</protein>
<dbReference type="PANTHER" id="PTHR24148:SF64">
    <property type="entry name" value="HETEROKARYON INCOMPATIBILITY DOMAIN-CONTAINING PROTEIN"/>
    <property type="match status" value="1"/>
</dbReference>